<gene>
    <name evidence="1" type="ORF">SAMN04488033_10352</name>
</gene>
<dbReference type="AlphaFoldDB" id="A0A1I2KK33"/>
<reference evidence="2" key="1">
    <citation type="submission" date="2016-10" db="EMBL/GenBank/DDBJ databases">
        <authorList>
            <person name="Varghese N."/>
            <person name="Submissions S."/>
        </authorList>
    </citation>
    <scope>NUCLEOTIDE SEQUENCE [LARGE SCALE GENOMIC DNA]</scope>
    <source>
        <strain evidence="2">DSM 23515</strain>
    </source>
</reference>
<evidence type="ECO:0000313" key="2">
    <source>
        <dbReference type="Proteomes" id="UP000199116"/>
    </source>
</evidence>
<name>A0A1I2KK33_9FLAO</name>
<dbReference type="Proteomes" id="UP000199116">
    <property type="component" value="Unassembled WGS sequence"/>
</dbReference>
<dbReference type="EMBL" id="FOOH01000003">
    <property type="protein sequence ID" value="SFF65471.1"/>
    <property type="molecule type" value="Genomic_DNA"/>
</dbReference>
<sequence length="78" mass="9379">MPENCLYPKYSVFQVFLLDNRDLMLRGLTLKFDVLIFLKNLIKPLINFRRSIAFIAFRKHPQAVYKIGKHMKEQTDEY</sequence>
<organism evidence="1 2">
    <name type="scientific">Salegentibacter agarivorans</name>
    <dbReference type="NCBI Taxonomy" id="345907"/>
    <lineage>
        <taxon>Bacteria</taxon>
        <taxon>Pseudomonadati</taxon>
        <taxon>Bacteroidota</taxon>
        <taxon>Flavobacteriia</taxon>
        <taxon>Flavobacteriales</taxon>
        <taxon>Flavobacteriaceae</taxon>
        <taxon>Salegentibacter</taxon>
    </lineage>
</organism>
<keyword evidence="2" id="KW-1185">Reference proteome</keyword>
<evidence type="ECO:0000313" key="1">
    <source>
        <dbReference type="EMBL" id="SFF65471.1"/>
    </source>
</evidence>
<proteinExistence type="predicted"/>
<protein>
    <submittedName>
        <fullName evidence="1">Uncharacterized protein</fullName>
    </submittedName>
</protein>
<accession>A0A1I2KK33</accession>